<evidence type="ECO:0000256" key="11">
    <source>
        <dbReference type="ARBA" id="ARBA00023180"/>
    </source>
</evidence>
<dbReference type="SUPFAM" id="SSF53756">
    <property type="entry name" value="UDP-Glycosyltransferase/glycogen phosphorylase"/>
    <property type="match status" value="1"/>
</dbReference>
<evidence type="ECO:0000256" key="4">
    <source>
        <dbReference type="ARBA" id="ARBA00022676"/>
    </source>
</evidence>
<dbReference type="GO" id="GO:0000139">
    <property type="term" value="C:Golgi membrane"/>
    <property type="evidence" value="ECO:0007669"/>
    <property type="project" value="UniProtKB-SubCell"/>
</dbReference>
<dbReference type="STRING" id="400727.A0A2T7PII1"/>
<keyword evidence="6 12" id="KW-0812">Transmembrane</keyword>
<dbReference type="Gene3D" id="3.40.50.11660">
    <property type="entry name" value="Glycosyl transferase family 10, C-terminal domain"/>
    <property type="match status" value="1"/>
</dbReference>
<evidence type="ECO:0000256" key="8">
    <source>
        <dbReference type="ARBA" id="ARBA00022989"/>
    </source>
</evidence>
<evidence type="ECO:0000259" key="14">
    <source>
        <dbReference type="Pfam" id="PF17039"/>
    </source>
</evidence>
<keyword evidence="8" id="KW-1133">Transmembrane helix</keyword>
<keyword evidence="16" id="KW-1185">Reference proteome</keyword>
<keyword evidence="7" id="KW-0735">Signal-anchor</keyword>
<dbReference type="InterPro" id="IPR031481">
    <property type="entry name" value="Glyco_tran_10_N"/>
</dbReference>
<keyword evidence="9 12" id="KW-0333">Golgi apparatus</keyword>
<evidence type="ECO:0000256" key="3">
    <source>
        <dbReference type="ARBA" id="ARBA00008919"/>
    </source>
</evidence>
<keyword evidence="10" id="KW-0472">Membrane</keyword>
<evidence type="ECO:0000256" key="6">
    <source>
        <dbReference type="ARBA" id="ARBA00022692"/>
    </source>
</evidence>
<dbReference type="AlphaFoldDB" id="A0A2T7PII1"/>
<evidence type="ECO:0000313" key="16">
    <source>
        <dbReference type="Proteomes" id="UP000245119"/>
    </source>
</evidence>
<dbReference type="PANTHER" id="PTHR48438:SF1">
    <property type="entry name" value="ALPHA-(1,3)-FUCOSYLTRANSFERASE C-RELATED"/>
    <property type="match status" value="1"/>
</dbReference>
<evidence type="ECO:0000256" key="2">
    <source>
        <dbReference type="ARBA" id="ARBA00004922"/>
    </source>
</evidence>
<dbReference type="InterPro" id="IPR001503">
    <property type="entry name" value="Glyco_trans_10"/>
</dbReference>
<evidence type="ECO:0000256" key="5">
    <source>
        <dbReference type="ARBA" id="ARBA00022679"/>
    </source>
</evidence>
<dbReference type="InterPro" id="IPR038577">
    <property type="entry name" value="GT10-like_C_sf"/>
</dbReference>
<comment type="subcellular location">
    <subcellularLocation>
        <location evidence="1">Golgi apparatus membrane</location>
        <topology evidence="1">Single-pass type II membrane protein</topology>
    </subcellularLocation>
    <subcellularLocation>
        <location evidence="12">Golgi apparatus</location>
        <location evidence="12">Golgi stack membrane</location>
        <topology evidence="12">Single-pass type II membrane protein</topology>
    </subcellularLocation>
</comment>
<dbReference type="FunFam" id="3.40.50.11660:FF:000006">
    <property type="entry name" value="Alpha-(1,3)-fucosyltransferase C"/>
    <property type="match status" value="1"/>
</dbReference>
<sequence>MILMKSFPEWYEIKPGAHFLDSCDHPCILTSHDDQASQVDCIVFFTHYSYNTKLPVRRAEQIWVYFAVESPLNSYNDVFATPAWQKQFNWTMTYRRDSDFYFGYGTVVPAVVSSQAKDISAIVKGKTKMAAWFVSNCQTQSERSAYVEALQEFLPVDIYGKCGPLKCGSSGNVTCLQMLSQVYYFYLAFENSFCDDYVTEKAFEILLKADIVPVVRGGANYSAILPPHSYIDVADFSSVEDLASYLENLANSKSAYEEYFAWKKNWKVVAPMPLPLCDLCKKLHSPHQQIHVYDDVDAWWKKGRCHDPPELKIYHDPF</sequence>
<feature type="domain" description="Fucosyltransferase N-terminal" evidence="14">
    <location>
        <begin position="25"/>
        <end position="105"/>
    </location>
</feature>
<proteinExistence type="inferred from homology"/>
<dbReference type="InterPro" id="IPR055270">
    <property type="entry name" value="Glyco_tran_10_C"/>
</dbReference>
<evidence type="ECO:0000256" key="9">
    <source>
        <dbReference type="ARBA" id="ARBA00023034"/>
    </source>
</evidence>
<evidence type="ECO:0000256" key="10">
    <source>
        <dbReference type="ARBA" id="ARBA00023136"/>
    </source>
</evidence>
<keyword evidence="4 12" id="KW-0328">Glycosyltransferase</keyword>
<evidence type="ECO:0000313" key="15">
    <source>
        <dbReference type="EMBL" id="PVD33228.1"/>
    </source>
</evidence>
<evidence type="ECO:0000259" key="13">
    <source>
        <dbReference type="Pfam" id="PF00852"/>
    </source>
</evidence>
<dbReference type="EMBL" id="PZQS01000003">
    <property type="protein sequence ID" value="PVD33228.1"/>
    <property type="molecule type" value="Genomic_DNA"/>
</dbReference>
<feature type="domain" description="Fucosyltransferase C-terminal" evidence="13">
    <location>
        <begin position="124"/>
        <end position="299"/>
    </location>
</feature>
<dbReference type="PANTHER" id="PTHR48438">
    <property type="entry name" value="ALPHA-(1,3)-FUCOSYLTRANSFERASE C-RELATED"/>
    <property type="match status" value="1"/>
</dbReference>
<dbReference type="OrthoDB" id="427096at2759"/>
<accession>A0A2T7PII1</accession>
<evidence type="ECO:0000256" key="1">
    <source>
        <dbReference type="ARBA" id="ARBA00004323"/>
    </source>
</evidence>
<gene>
    <name evidence="15" type="ORF">C0Q70_04479</name>
</gene>
<dbReference type="Pfam" id="PF00852">
    <property type="entry name" value="Glyco_transf_10"/>
    <property type="match status" value="1"/>
</dbReference>
<dbReference type="GO" id="GO:0032580">
    <property type="term" value="C:Golgi cisterna membrane"/>
    <property type="evidence" value="ECO:0007669"/>
    <property type="project" value="UniProtKB-SubCell"/>
</dbReference>
<dbReference type="UniPathway" id="UPA00378"/>
<dbReference type="EC" id="2.4.1.-" evidence="12"/>
<keyword evidence="11" id="KW-0325">Glycoprotein</keyword>
<organism evidence="15 16">
    <name type="scientific">Pomacea canaliculata</name>
    <name type="common">Golden apple snail</name>
    <dbReference type="NCBI Taxonomy" id="400727"/>
    <lineage>
        <taxon>Eukaryota</taxon>
        <taxon>Metazoa</taxon>
        <taxon>Spiralia</taxon>
        <taxon>Lophotrochozoa</taxon>
        <taxon>Mollusca</taxon>
        <taxon>Gastropoda</taxon>
        <taxon>Caenogastropoda</taxon>
        <taxon>Architaenioglossa</taxon>
        <taxon>Ampullarioidea</taxon>
        <taxon>Ampullariidae</taxon>
        <taxon>Pomacea</taxon>
    </lineage>
</organism>
<protein>
    <recommendedName>
        <fullName evidence="12">Fucosyltransferase</fullName>
        <ecNumber evidence="12">2.4.1.-</ecNumber>
    </recommendedName>
</protein>
<dbReference type="Proteomes" id="UP000245119">
    <property type="component" value="Linkage Group LG3"/>
</dbReference>
<dbReference type="GO" id="GO:0008417">
    <property type="term" value="F:fucosyltransferase activity"/>
    <property type="evidence" value="ECO:0007669"/>
    <property type="project" value="InterPro"/>
</dbReference>
<evidence type="ECO:0000256" key="7">
    <source>
        <dbReference type="ARBA" id="ARBA00022968"/>
    </source>
</evidence>
<reference evidence="15 16" key="1">
    <citation type="submission" date="2018-04" db="EMBL/GenBank/DDBJ databases">
        <title>The genome of golden apple snail Pomacea canaliculata provides insight into stress tolerance and invasive adaptation.</title>
        <authorList>
            <person name="Liu C."/>
            <person name="Liu B."/>
            <person name="Ren Y."/>
            <person name="Zhang Y."/>
            <person name="Wang H."/>
            <person name="Li S."/>
            <person name="Jiang F."/>
            <person name="Yin L."/>
            <person name="Zhang G."/>
            <person name="Qian W."/>
            <person name="Fan W."/>
        </authorList>
    </citation>
    <scope>NUCLEOTIDE SEQUENCE [LARGE SCALE GENOMIC DNA]</scope>
    <source>
        <strain evidence="15">SZHN2017</strain>
        <tissue evidence="15">Muscle</tissue>
    </source>
</reference>
<comment type="similarity">
    <text evidence="3 12">Belongs to the glycosyltransferase 10 family.</text>
</comment>
<keyword evidence="5 12" id="KW-0808">Transferase</keyword>
<name>A0A2T7PII1_POMCA</name>
<evidence type="ECO:0000256" key="12">
    <source>
        <dbReference type="RuleBase" id="RU003832"/>
    </source>
</evidence>
<dbReference type="Pfam" id="PF17039">
    <property type="entry name" value="Glyco_tran_10_N"/>
    <property type="match status" value="1"/>
</dbReference>
<comment type="caution">
    <text evidence="15">The sequence shown here is derived from an EMBL/GenBank/DDBJ whole genome shotgun (WGS) entry which is preliminary data.</text>
</comment>
<comment type="pathway">
    <text evidence="2">Protein modification; protein glycosylation.</text>
</comment>